<gene>
    <name evidence="1" type="ORF">J122_1803</name>
</gene>
<name>A0A137SD03_9GAMM</name>
<sequence>MIPRGRFPWRSLIILLACLLWLPSASALDWSFLLQQGRMGIALPDIETTDWRVTGIRAEVVNSVEADNQAVIVRFKPGSRLTAATLAQNAGDSSVFLNNVQLDLTDVTVTINLGGVEALVDRTAVAGQVTIEIENLQHPSLKPQGWRFDGRVSGAVSDLSLEGQLRSDSGLLAEVVLRNRTGEFMAGRVAMAMAAEQAGTAIADTLAQWPPLLTLNHGQLEAAASFRQEPDAPLALDARLNLAGVNGVFDRTAFSDMSGRLLFSLEDETLAARLRDITIAQINSGIGIGPVRLLADYRAPAAEPLTGQLEIQQATAEFLNGRLRVAPQSFDLANHPVNVPLDVYELSLERLLEVYPAEGFEGTGRLNGRIPLIISGTSVEVEQGTMAAIVPGGRLRLPGERLQAMLGGSQAVDLVVQALQNFHYSVLDSTIDYDKNGKLMLGLRLEGQSPGVRGGQPVVLNINLEEDIPALLTSLQLSGRVNEAVTERVRERLQQSGQEAKP</sequence>
<dbReference type="PATRIC" id="fig|1306954.6.peg.3780"/>
<dbReference type="EMBL" id="LOCO01000007">
    <property type="protein sequence ID" value="KXO10294.1"/>
    <property type="molecule type" value="Genomic_DNA"/>
</dbReference>
<evidence type="ECO:0000313" key="1">
    <source>
        <dbReference type="EMBL" id="KXO10294.1"/>
    </source>
</evidence>
<reference evidence="2" key="1">
    <citation type="submission" date="2015-12" db="EMBL/GenBank/DDBJ databases">
        <authorList>
            <person name="Lima A."/>
            <person name="Farahani Zayas N."/>
            <person name="Castro Da Silva M.A."/>
            <person name="Cabral A."/>
            <person name="Pessatti M.L."/>
        </authorList>
    </citation>
    <scope>NUCLEOTIDE SEQUENCE [LARGE SCALE GENOMIC DNA]</scope>
    <source>
        <strain evidence="2">LAMA 842</strain>
    </source>
</reference>
<dbReference type="Proteomes" id="UP000070282">
    <property type="component" value="Unassembled WGS sequence"/>
</dbReference>
<dbReference type="RefSeq" id="WP_061331869.1">
    <property type="nucleotide sequence ID" value="NZ_LOCO01000007.1"/>
</dbReference>
<organism evidence="1 2">
    <name type="scientific">Marinobacter excellens LAMA 842</name>
    <dbReference type="NCBI Taxonomy" id="1306954"/>
    <lineage>
        <taxon>Bacteria</taxon>
        <taxon>Pseudomonadati</taxon>
        <taxon>Pseudomonadota</taxon>
        <taxon>Gammaproteobacteria</taxon>
        <taxon>Pseudomonadales</taxon>
        <taxon>Marinobacteraceae</taxon>
        <taxon>Marinobacter</taxon>
    </lineage>
</organism>
<accession>A0A137SD03</accession>
<evidence type="ECO:0000313" key="2">
    <source>
        <dbReference type="Proteomes" id="UP000070282"/>
    </source>
</evidence>
<proteinExistence type="predicted"/>
<dbReference type="InterPro" id="IPR021730">
    <property type="entry name" value="YdbH"/>
</dbReference>
<protein>
    <submittedName>
        <fullName evidence="1">Uncharacterized protein</fullName>
    </submittedName>
</protein>
<dbReference type="AlphaFoldDB" id="A0A137SD03"/>
<dbReference type="Pfam" id="PF11739">
    <property type="entry name" value="YdbH-like"/>
    <property type="match status" value="1"/>
</dbReference>
<keyword evidence="2" id="KW-1185">Reference proteome</keyword>
<comment type="caution">
    <text evidence="1">The sequence shown here is derived from an EMBL/GenBank/DDBJ whole genome shotgun (WGS) entry which is preliminary data.</text>
</comment>